<dbReference type="Gene3D" id="3.80.10.10">
    <property type="entry name" value="Ribonuclease Inhibitor"/>
    <property type="match status" value="1"/>
</dbReference>
<feature type="domain" description="FBD" evidence="1">
    <location>
        <begin position="314"/>
        <end position="380"/>
    </location>
</feature>
<organism evidence="2 3">
    <name type="scientific">Hibiscus sabdariffa</name>
    <name type="common">roselle</name>
    <dbReference type="NCBI Taxonomy" id="183260"/>
    <lineage>
        <taxon>Eukaryota</taxon>
        <taxon>Viridiplantae</taxon>
        <taxon>Streptophyta</taxon>
        <taxon>Embryophyta</taxon>
        <taxon>Tracheophyta</taxon>
        <taxon>Spermatophyta</taxon>
        <taxon>Magnoliopsida</taxon>
        <taxon>eudicotyledons</taxon>
        <taxon>Gunneridae</taxon>
        <taxon>Pentapetalae</taxon>
        <taxon>rosids</taxon>
        <taxon>malvids</taxon>
        <taxon>Malvales</taxon>
        <taxon>Malvaceae</taxon>
        <taxon>Malvoideae</taxon>
        <taxon>Hibiscus</taxon>
    </lineage>
</organism>
<evidence type="ECO:0000259" key="1">
    <source>
        <dbReference type="SMART" id="SM00579"/>
    </source>
</evidence>
<reference evidence="2 3" key="1">
    <citation type="journal article" date="2024" name="G3 (Bethesda)">
        <title>Genome assembly of Hibiscus sabdariffa L. provides insights into metabolisms of medicinal natural products.</title>
        <authorList>
            <person name="Kim T."/>
        </authorList>
    </citation>
    <scope>NUCLEOTIDE SEQUENCE [LARGE SCALE GENOMIC DNA]</scope>
    <source>
        <strain evidence="2">TK-2024</strain>
        <tissue evidence="2">Old leaves</tissue>
    </source>
</reference>
<dbReference type="InterPro" id="IPR032675">
    <property type="entry name" value="LRR_dom_sf"/>
</dbReference>
<dbReference type="EMBL" id="JBBPBM010000227">
    <property type="protein sequence ID" value="KAK8499851.1"/>
    <property type="molecule type" value="Genomic_DNA"/>
</dbReference>
<dbReference type="Pfam" id="PF08387">
    <property type="entry name" value="FBD"/>
    <property type="match status" value="1"/>
</dbReference>
<dbReference type="PANTHER" id="PTHR31900">
    <property type="entry name" value="F-BOX/RNI SUPERFAMILY PROTEIN-RELATED"/>
    <property type="match status" value="1"/>
</dbReference>
<keyword evidence="3" id="KW-1185">Reference proteome</keyword>
<dbReference type="SUPFAM" id="SSF52047">
    <property type="entry name" value="RNI-like"/>
    <property type="match status" value="1"/>
</dbReference>
<dbReference type="Proteomes" id="UP001472677">
    <property type="component" value="Unassembled WGS sequence"/>
</dbReference>
<comment type="caution">
    <text evidence="2">The sequence shown here is derived from an EMBL/GenBank/DDBJ whole genome shotgun (WGS) entry which is preliminary data.</text>
</comment>
<proteinExistence type="predicted"/>
<dbReference type="PANTHER" id="PTHR31900:SF34">
    <property type="entry name" value="EMB|CAB62440.1-RELATED"/>
    <property type="match status" value="1"/>
</dbReference>
<protein>
    <recommendedName>
        <fullName evidence="1">FBD domain-containing protein</fullName>
    </recommendedName>
</protein>
<gene>
    <name evidence="2" type="ORF">V6N12_072554</name>
</gene>
<evidence type="ECO:0000313" key="3">
    <source>
        <dbReference type="Proteomes" id="UP001472677"/>
    </source>
</evidence>
<sequence>MRSVSTRFRYLWRSVPALDLRDNEYRPHAFKKIMDHVVKNHENLAMVKRFRLLCFDCSYGEPVICRWVDLLTTLSRSNLEVFRIHLSRQIVRNLPPSQYHLNLSRMNITCQKLKTIWLSGKIVIEEIPIDVCVFFPCLKTFRLKVVSIVGGNTLNKLLSGCPLLEIFKVEDCFIDSDRDRFTNFNLPEVTIKTLYLEYLVKPSGIHDVDGDSNHVLSPGSASIQVTHQSKVALDLLKSICNMVKDLVIDNVDNVLFKNIDDNGAIVWQNLTHLVVKLNGSPSHALPFLVGRAPNLVSLVLEKGIMWDNMRLVLPSVSCSKLETVKIIVSGGFEEMEIVEYFLKNASILKKLILCYGSISEEMRAMIVDEQRASGCEPFRITLVDS</sequence>
<dbReference type="InterPro" id="IPR006566">
    <property type="entry name" value="FBD"/>
</dbReference>
<name>A0ABR2B0G6_9ROSI</name>
<accession>A0ABR2B0G6</accession>
<evidence type="ECO:0000313" key="2">
    <source>
        <dbReference type="EMBL" id="KAK8499851.1"/>
    </source>
</evidence>
<dbReference type="SMART" id="SM00579">
    <property type="entry name" value="FBD"/>
    <property type="match status" value="1"/>
</dbReference>
<dbReference type="InterPro" id="IPR050232">
    <property type="entry name" value="FBL13/AtMIF1-like"/>
</dbReference>